<evidence type="ECO:0000313" key="10">
    <source>
        <dbReference type="EMBL" id="WAQ98310.1"/>
    </source>
</evidence>
<dbReference type="Gene3D" id="3.40.1190.20">
    <property type="match status" value="1"/>
</dbReference>
<evidence type="ECO:0000256" key="3">
    <source>
        <dbReference type="ARBA" id="ARBA00022840"/>
    </source>
</evidence>
<accession>A0ABY7DNN6</accession>
<keyword evidence="11" id="KW-1185">Reference proteome</keyword>
<dbReference type="PROSITE" id="PS51383">
    <property type="entry name" value="YJEF_C_3"/>
    <property type="match status" value="1"/>
</dbReference>
<evidence type="ECO:0000256" key="4">
    <source>
        <dbReference type="ARBA" id="ARBA00022857"/>
    </source>
</evidence>
<organism evidence="10 11">
    <name type="scientific">Mya arenaria</name>
    <name type="common">Soft-shell clam</name>
    <dbReference type="NCBI Taxonomy" id="6604"/>
    <lineage>
        <taxon>Eukaryota</taxon>
        <taxon>Metazoa</taxon>
        <taxon>Spiralia</taxon>
        <taxon>Lophotrochozoa</taxon>
        <taxon>Mollusca</taxon>
        <taxon>Bivalvia</taxon>
        <taxon>Autobranchia</taxon>
        <taxon>Heteroconchia</taxon>
        <taxon>Euheterodonta</taxon>
        <taxon>Imparidentia</taxon>
        <taxon>Neoheterodontei</taxon>
        <taxon>Myida</taxon>
        <taxon>Myoidea</taxon>
        <taxon>Myidae</taxon>
        <taxon>Mya</taxon>
    </lineage>
</organism>
<evidence type="ECO:0000256" key="5">
    <source>
        <dbReference type="ARBA" id="ARBA00023027"/>
    </source>
</evidence>
<dbReference type="Proteomes" id="UP001164746">
    <property type="component" value="Chromosome 3"/>
</dbReference>
<keyword evidence="2" id="KW-0547">Nucleotide-binding</keyword>
<reference evidence="10" key="1">
    <citation type="submission" date="2022-11" db="EMBL/GenBank/DDBJ databases">
        <title>Centuries of genome instability and evolution in soft-shell clam transmissible cancer (bioRxiv).</title>
        <authorList>
            <person name="Hart S.F.M."/>
            <person name="Yonemitsu M.A."/>
            <person name="Giersch R.M."/>
            <person name="Beal B.F."/>
            <person name="Arriagada G."/>
            <person name="Davis B.W."/>
            <person name="Ostrander E.A."/>
            <person name="Goff S.P."/>
            <person name="Metzger M.J."/>
        </authorList>
    </citation>
    <scope>NUCLEOTIDE SEQUENCE</scope>
    <source>
        <strain evidence="10">MELC-2E11</strain>
        <tissue evidence="10">Siphon/mantle</tissue>
    </source>
</reference>
<proteinExistence type="predicted"/>
<dbReference type="SUPFAM" id="SSF53613">
    <property type="entry name" value="Ribokinase-like"/>
    <property type="match status" value="1"/>
</dbReference>
<evidence type="ECO:0000256" key="6">
    <source>
        <dbReference type="ARBA" id="ARBA00023239"/>
    </source>
</evidence>
<sequence length="161" mass="17268">MVKAFIPPLLSSAHKGECGRIGVVGGCQEYTGAPYFAAISALKLGADLSHVFCTKEAAPVIKSYSPELIVHPLLDSSNCAKEIEEWLPRLHAIVLGPGLGRSVGVLENACSVIQQAKERRLPLVVDADGLFLVTQDPQIIAGYDLAILTPNVAEFARLYEK</sequence>
<dbReference type="InterPro" id="IPR000631">
    <property type="entry name" value="CARKD"/>
</dbReference>
<evidence type="ECO:0000256" key="7">
    <source>
        <dbReference type="ARBA" id="ARBA00029804"/>
    </source>
</evidence>
<dbReference type="EC" id="4.2.1.93" evidence="1"/>
<keyword evidence="5" id="KW-0520">NAD</keyword>
<comment type="catalytic activity">
    <reaction evidence="8">
        <text>(6S)-NADPHX + ATP = ADP + phosphate + NADPH + H(+)</text>
        <dbReference type="Rhea" id="RHEA:32231"/>
        <dbReference type="ChEBI" id="CHEBI:15378"/>
        <dbReference type="ChEBI" id="CHEBI:30616"/>
        <dbReference type="ChEBI" id="CHEBI:43474"/>
        <dbReference type="ChEBI" id="CHEBI:57783"/>
        <dbReference type="ChEBI" id="CHEBI:64076"/>
        <dbReference type="ChEBI" id="CHEBI:456216"/>
        <dbReference type="EC" id="4.2.1.93"/>
    </reaction>
</comment>
<evidence type="ECO:0000256" key="1">
    <source>
        <dbReference type="ARBA" id="ARBA00013249"/>
    </source>
</evidence>
<dbReference type="PANTHER" id="PTHR12592:SF0">
    <property type="entry name" value="ATP-DEPENDENT (S)-NAD(P)H-HYDRATE DEHYDRATASE"/>
    <property type="match status" value="1"/>
</dbReference>
<gene>
    <name evidence="10" type="ORF">MAR_022683</name>
</gene>
<feature type="non-terminal residue" evidence="10">
    <location>
        <position position="1"/>
    </location>
</feature>
<dbReference type="PANTHER" id="PTHR12592">
    <property type="entry name" value="ATP-DEPENDENT (S)-NAD(P)H-HYDRATE DEHYDRATASE FAMILY MEMBER"/>
    <property type="match status" value="1"/>
</dbReference>
<evidence type="ECO:0000256" key="2">
    <source>
        <dbReference type="ARBA" id="ARBA00022741"/>
    </source>
</evidence>
<dbReference type="CDD" id="cd01171">
    <property type="entry name" value="YXKO-related"/>
    <property type="match status" value="1"/>
</dbReference>
<dbReference type="InterPro" id="IPR029056">
    <property type="entry name" value="Ribokinase-like"/>
</dbReference>
<name>A0ABY7DNN6_MYAAR</name>
<dbReference type="EMBL" id="CP111014">
    <property type="protein sequence ID" value="WAQ98310.1"/>
    <property type="molecule type" value="Genomic_DNA"/>
</dbReference>
<dbReference type="NCBIfam" id="TIGR00196">
    <property type="entry name" value="yjeF_cterm"/>
    <property type="match status" value="1"/>
</dbReference>
<protein>
    <recommendedName>
        <fullName evidence="1">ATP-dependent NAD(P)H-hydrate dehydratase</fullName>
        <ecNumber evidence="1">4.2.1.93</ecNumber>
    </recommendedName>
    <alternativeName>
        <fullName evidence="7">NAD(P)HX dehydratase</fullName>
    </alternativeName>
</protein>
<keyword evidence="6" id="KW-0456">Lyase</keyword>
<evidence type="ECO:0000256" key="8">
    <source>
        <dbReference type="ARBA" id="ARBA00047472"/>
    </source>
</evidence>
<feature type="domain" description="YjeF C-terminal" evidence="9">
    <location>
        <begin position="1"/>
        <end position="161"/>
    </location>
</feature>
<dbReference type="Pfam" id="PF01256">
    <property type="entry name" value="Carb_kinase"/>
    <property type="match status" value="1"/>
</dbReference>
<keyword evidence="4" id="KW-0521">NADP</keyword>
<evidence type="ECO:0000259" key="9">
    <source>
        <dbReference type="PROSITE" id="PS51383"/>
    </source>
</evidence>
<keyword evidence="3" id="KW-0067">ATP-binding</keyword>
<evidence type="ECO:0000313" key="11">
    <source>
        <dbReference type="Proteomes" id="UP001164746"/>
    </source>
</evidence>